<dbReference type="AlphaFoldDB" id="A0A090RPE7"/>
<dbReference type="InterPro" id="IPR047525">
    <property type="entry name" value="TfoX-like"/>
</dbReference>
<dbReference type="InterPro" id="IPR007076">
    <property type="entry name" value="TfoX_N"/>
</dbReference>
<dbReference type="OrthoDB" id="4225809at2"/>
<sequence length="205" mass="23054">MMLETFVESIEAHTTLDDITIRSVFGGKGVLSGGVMFALIKGEEVYLRASSESLKQEFIDSGCTPYEFNWRAHSRNYPSLSNYYSVPDSISHSKKQIASLCEEVWTAGLKEKIKKETPTRIKDLPNMQYKTERMLRKAGITSIDELREQGPVNAYKAVCVSQEKHPGVNLLFCIAGALEGIHWTILPELKRQSLTHEVGSDYLAH</sequence>
<dbReference type="SUPFAM" id="SSF159894">
    <property type="entry name" value="YgaC/TfoX-N like"/>
    <property type="match status" value="1"/>
</dbReference>
<dbReference type="Pfam" id="PF04994">
    <property type="entry name" value="TfoX_C"/>
    <property type="match status" value="1"/>
</dbReference>
<evidence type="ECO:0000313" key="3">
    <source>
        <dbReference type="EMBL" id="GAL17290.1"/>
    </source>
</evidence>
<proteinExistence type="predicted"/>
<feature type="domain" description="TfoX N-terminal" evidence="1">
    <location>
        <begin position="15"/>
        <end position="106"/>
    </location>
</feature>
<name>A0A090RPE7_9VIBR</name>
<dbReference type="PANTHER" id="PTHR36121:SF1">
    <property type="entry name" value="PROTEIN SXY"/>
    <property type="match status" value="1"/>
</dbReference>
<dbReference type="Proteomes" id="UP000029228">
    <property type="component" value="Unassembled WGS sequence"/>
</dbReference>
<evidence type="ECO:0000313" key="4">
    <source>
        <dbReference type="Proteomes" id="UP000029228"/>
    </source>
</evidence>
<dbReference type="Pfam" id="PF04993">
    <property type="entry name" value="TfoX_N"/>
    <property type="match status" value="1"/>
</dbReference>
<evidence type="ECO:0000259" key="1">
    <source>
        <dbReference type="Pfam" id="PF04993"/>
    </source>
</evidence>
<organism evidence="3 4">
    <name type="scientific">Vibrio maritimus</name>
    <dbReference type="NCBI Taxonomy" id="990268"/>
    <lineage>
        <taxon>Bacteria</taxon>
        <taxon>Pseudomonadati</taxon>
        <taxon>Pseudomonadota</taxon>
        <taxon>Gammaproteobacteria</taxon>
        <taxon>Vibrionales</taxon>
        <taxon>Vibrionaceae</taxon>
        <taxon>Vibrio</taxon>
    </lineage>
</organism>
<keyword evidence="4" id="KW-1185">Reference proteome</keyword>
<dbReference type="Gene3D" id="1.10.150.20">
    <property type="entry name" value="5' to 3' exonuclease, C-terminal subdomain"/>
    <property type="match status" value="1"/>
</dbReference>
<gene>
    <name evidence="3" type="ORF">JCM19235_5839</name>
</gene>
<evidence type="ECO:0000259" key="2">
    <source>
        <dbReference type="Pfam" id="PF04994"/>
    </source>
</evidence>
<dbReference type="Gene3D" id="3.30.1460.30">
    <property type="entry name" value="YgaC/TfoX-N like chaperone"/>
    <property type="match status" value="1"/>
</dbReference>
<dbReference type="InterPro" id="IPR007077">
    <property type="entry name" value="TfoX_C"/>
</dbReference>
<accession>A0A090RPE7</accession>
<dbReference type="PANTHER" id="PTHR36121">
    <property type="entry name" value="PROTEIN SXY"/>
    <property type="match status" value="1"/>
</dbReference>
<protein>
    <submittedName>
        <fullName evidence="3">DNA transformation protein TfoX</fullName>
    </submittedName>
</protein>
<comment type="caution">
    <text evidence="3">The sequence shown here is derived from an EMBL/GenBank/DDBJ whole genome shotgun (WGS) entry which is preliminary data.</text>
</comment>
<dbReference type="STRING" id="990268.JCM19235_5839"/>
<feature type="domain" description="TfoX C-terminal" evidence="2">
    <location>
        <begin position="118"/>
        <end position="197"/>
    </location>
</feature>
<dbReference type="EMBL" id="BBMR01000001">
    <property type="protein sequence ID" value="GAL17290.1"/>
    <property type="molecule type" value="Genomic_DNA"/>
</dbReference>
<reference evidence="3 4" key="1">
    <citation type="submission" date="2014-09" db="EMBL/GenBank/DDBJ databases">
        <title>Vibrio maritimus JCM 19235. (C45) whole genome shotgun sequence.</title>
        <authorList>
            <person name="Sawabe T."/>
            <person name="Meirelles P."/>
            <person name="Nakanishi M."/>
            <person name="Sayaka M."/>
            <person name="Hattori M."/>
            <person name="Ohkuma M."/>
        </authorList>
    </citation>
    <scope>NUCLEOTIDE SEQUENCE [LARGE SCALE GENOMIC DNA]</scope>
    <source>
        <strain evidence="4">JCM19235</strain>
    </source>
</reference>